<comment type="caution">
    <text evidence="5">The sequence shown here is derived from an EMBL/GenBank/DDBJ whole genome shotgun (WGS) entry which is preliminary data.</text>
</comment>
<dbReference type="GO" id="GO:0016746">
    <property type="term" value="F:acyltransferase activity"/>
    <property type="evidence" value="ECO:0007669"/>
    <property type="project" value="UniProtKB-KW"/>
</dbReference>
<dbReference type="Proteomes" id="UP000094869">
    <property type="component" value="Unassembled WGS sequence"/>
</dbReference>
<dbReference type="PATRIC" id="fig|1432052.4.peg.1347"/>
<evidence type="ECO:0000313" key="7">
    <source>
        <dbReference type="Proteomes" id="UP000094067"/>
    </source>
</evidence>
<dbReference type="EMBL" id="MCGH01000002">
    <property type="protein sequence ID" value="ODM05312.1"/>
    <property type="molecule type" value="Genomic_DNA"/>
</dbReference>
<dbReference type="SUPFAM" id="SSF55729">
    <property type="entry name" value="Acyl-CoA N-acyltransferases (Nat)"/>
    <property type="match status" value="1"/>
</dbReference>
<dbReference type="PANTHER" id="PTHR36449:SF1">
    <property type="entry name" value="ACETYLTRANSFERASE"/>
    <property type="match status" value="1"/>
</dbReference>
<protein>
    <recommendedName>
        <fullName evidence="10">N-acetyltransferase</fullName>
    </recommendedName>
</protein>
<dbReference type="Proteomes" id="UP000094067">
    <property type="component" value="Unassembled WGS sequence"/>
</dbReference>
<dbReference type="PANTHER" id="PTHR36449">
    <property type="entry name" value="ACETYLTRANSFERASE-RELATED"/>
    <property type="match status" value="1"/>
</dbReference>
<keyword evidence="1" id="KW-1277">Toxin-antitoxin system</keyword>
<evidence type="ECO:0000313" key="6">
    <source>
        <dbReference type="EMBL" id="ODR59315.1"/>
    </source>
</evidence>
<dbReference type="InterPro" id="IPR016181">
    <property type="entry name" value="Acyl_CoA_acyltransferase"/>
</dbReference>
<evidence type="ECO:0000313" key="8">
    <source>
        <dbReference type="Proteomes" id="UP000094271"/>
    </source>
</evidence>
<reference evidence="5 8" key="3">
    <citation type="submission" date="2016-08" db="EMBL/GenBank/DDBJ databases">
        <authorList>
            <person name="Seilhamer J.J."/>
        </authorList>
    </citation>
    <scope>NUCLEOTIDE SEQUENCE [LARGE SCALE GENOMIC DNA]</scope>
    <source>
        <strain evidence="5 8">NML150140-1</strain>
    </source>
</reference>
<keyword evidence="3" id="KW-0012">Acyltransferase</keyword>
<dbReference type="RefSeq" id="WP_009255953.1">
    <property type="nucleotide sequence ID" value="NZ_CABMHK010000195.1"/>
</dbReference>
<sequence length="208" mass="23744">MEQKFVKTHFVEMNLSDILEQLGEDETKSILSSFVCPLNEDVEFFIKYRAIEFSKRTTAKTHLVFWQTEETKEIEFVGYYTIASKVITVNKDALTGGESKKLKNQGYYDEVKHEFTISAPLIGQLGKNFANGNNTLISGSDLLQLAINKVRTIQKEIGGRFVYLECEDNENLLSFYKNCGFKVFGSRKLDGDETGIRGKYLIQLFAML</sequence>
<keyword evidence="2" id="KW-0808">Transferase</keyword>
<dbReference type="OrthoDB" id="9802211at2"/>
<dbReference type="AlphaFoldDB" id="A0A1E3UJ47"/>
<evidence type="ECO:0000313" key="4">
    <source>
        <dbReference type="EMBL" id="ODM05312.1"/>
    </source>
</evidence>
<keyword evidence="9" id="KW-1185">Reference proteome</keyword>
<reference evidence="6 9" key="2">
    <citation type="submission" date="2016-08" db="EMBL/GenBank/DDBJ databases">
        <title>Characterization of Isolates of Eisenbergiella tayi Derived from Blood Cultures, Using Whole Genome Sequencing.</title>
        <authorList>
            <person name="Bernier A.-M."/>
            <person name="Burdz T."/>
            <person name="Wiebe D."/>
            <person name="Bernard K."/>
        </authorList>
    </citation>
    <scope>NUCLEOTIDE SEQUENCE [LARGE SCALE GENOMIC DNA]</scope>
    <source>
        <strain evidence="6 9">NML120146</strain>
    </source>
</reference>
<dbReference type="EMBL" id="MEHD01000015">
    <property type="protein sequence ID" value="ODR59315.1"/>
    <property type="molecule type" value="Genomic_DNA"/>
</dbReference>
<evidence type="ECO:0000313" key="9">
    <source>
        <dbReference type="Proteomes" id="UP000094869"/>
    </source>
</evidence>
<accession>A0A1E3UJ47</accession>
<name>A0A1E3UJ47_9FIRM</name>
<evidence type="ECO:0008006" key="10">
    <source>
        <dbReference type="Google" id="ProtNLM"/>
    </source>
</evidence>
<evidence type="ECO:0000313" key="5">
    <source>
        <dbReference type="EMBL" id="ODR52419.1"/>
    </source>
</evidence>
<gene>
    <name evidence="5" type="ORF">BEI59_10220</name>
    <name evidence="4" type="ORF">BEI61_01197</name>
    <name evidence="6" type="ORF">BEI63_07365</name>
</gene>
<dbReference type="Gene3D" id="3.40.630.30">
    <property type="match status" value="1"/>
</dbReference>
<reference evidence="4 7" key="1">
    <citation type="submission" date="2016-07" db="EMBL/GenBank/DDBJ databases">
        <title>Characterization of isolates of Eisenbergiella tayi derived from blood cultures, using whole genome sequencing.</title>
        <authorList>
            <person name="Burdz T."/>
            <person name="Wiebe D."/>
            <person name="Huynh C."/>
            <person name="Bernard K."/>
        </authorList>
    </citation>
    <scope>NUCLEOTIDE SEQUENCE [LARGE SCALE GENOMIC DNA]</scope>
    <source>
        <strain evidence="4 7">NML 110608</strain>
    </source>
</reference>
<evidence type="ECO:0000256" key="2">
    <source>
        <dbReference type="ARBA" id="ARBA00022679"/>
    </source>
</evidence>
<dbReference type="EMBL" id="MEHA01000006">
    <property type="protein sequence ID" value="ODR52419.1"/>
    <property type="molecule type" value="Genomic_DNA"/>
</dbReference>
<evidence type="ECO:0000256" key="1">
    <source>
        <dbReference type="ARBA" id="ARBA00022649"/>
    </source>
</evidence>
<evidence type="ECO:0000256" key="3">
    <source>
        <dbReference type="ARBA" id="ARBA00023315"/>
    </source>
</evidence>
<dbReference type="Proteomes" id="UP000094271">
    <property type="component" value="Unassembled WGS sequence"/>
</dbReference>
<organism evidence="5 8">
    <name type="scientific">Eisenbergiella tayi</name>
    <dbReference type="NCBI Taxonomy" id="1432052"/>
    <lineage>
        <taxon>Bacteria</taxon>
        <taxon>Bacillati</taxon>
        <taxon>Bacillota</taxon>
        <taxon>Clostridia</taxon>
        <taxon>Lachnospirales</taxon>
        <taxon>Lachnospiraceae</taxon>
        <taxon>Eisenbergiella</taxon>
    </lineage>
</organism>
<proteinExistence type="predicted"/>